<evidence type="ECO:0000313" key="2">
    <source>
        <dbReference type="Proteomes" id="UP000678154"/>
    </source>
</evidence>
<sequence>MSQFYLQDSRPHAYVGDGLSFWGVGGSGYVMDLDRAQLFTQDGALVHRDTDIPWPKDYVDAQTRLGVDHQCISLEDAFEQYPNSAEFYLQKPKAWNGNNLIWLGEMVNFSSDLKLAIKVPAADVATVSRRFSHHGAVTWPCAYIDAHSRRLVERDDVDIKEALRATGIVLPRRQKPRMMMFNCYGCGRFISDRQRFESNCRNCGADNRP</sequence>
<organism evidence="1 2">
    <name type="scientific">Pseudomonas qingdaonensis</name>
    <dbReference type="NCBI Taxonomy" id="2056231"/>
    <lineage>
        <taxon>Bacteria</taxon>
        <taxon>Pseudomonadati</taxon>
        <taxon>Pseudomonadota</taxon>
        <taxon>Gammaproteobacteria</taxon>
        <taxon>Pseudomonadales</taxon>
        <taxon>Pseudomonadaceae</taxon>
        <taxon>Pseudomonas</taxon>
    </lineage>
</organism>
<gene>
    <name evidence="1" type="ORF">KH389_10745</name>
</gene>
<protein>
    <recommendedName>
        <fullName evidence="3">Zinc-ribbon domain-containing protein</fullName>
    </recommendedName>
</protein>
<dbReference type="EMBL" id="CP074676">
    <property type="protein sequence ID" value="QVL21020.1"/>
    <property type="molecule type" value="Genomic_DNA"/>
</dbReference>
<dbReference type="GeneID" id="87480726"/>
<accession>A0ABX8DXK2</accession>
<dbReference type="RefSeq" id="WP_213607330.1">
    <property type="nucleotide sequence ID" value="NZ_CP074676.1"/>
</dbReference>
<evidence type="ECO:0008006" key="3">
    <source>
        <dbReference type="Google" id="ProtNLM"/>
    </source>
</evidence>
<reference evidence="1 2" key="1">
    <citation type="journal article" date="2016" name="J. Hazard. Mater.">
        <title>A newly isolated Pseudomonas putida S-1 strain for batch-mode-propanethiol degradation and continuous treatment of propanethiol-containing waste gas.</title>
        <authorList>
            <person name="Chen D.Z."/>
            <person name="Sun Y.M."/>
            <person name="Han L.M."/>
            <person name="Chen J."/>
            <person name="Ye J.X."/>
            <person name="Chen J.M."/>
        </authorList>
    </citation>
    <scope>NUCLEOTIDE SEQUENCE [LARGE SCALE GENOMIC DNA]</scope>
    <source>
        <strain evidence="1 2">S-1</strain>
    </source>
</reference>
<proteinExistence type="predicted"/>
<dbReference type="Proteomes" id="UP000678154">
    <property type="component" value="Chromosome"/>
</dbReference>
<name>A0ABX8DXK2_9PSED</name>
<keyword evidence="2" id="KW-1185">Reference proteome</keyword>
<evidence type="ECO:0000313" key="1">
    <source>
        <dbReference type="EMBL" id="QVL21020.1"/>
    </source>
</evidence>